<reference evidence="1" key="1">
    <citation type="journal article" date="2020" name="Nature">
        <title>Giant virus diversity and host interactions through global metagenomics.</title>
        <authorList>
            <person name="Schulz F."/>
            <person name="Roux S."/>
            <person name="Paez-Espino D."/>
            <person name="Jungbluth S."/>
            <person name="Walsh D.A."/>
            <person name="Denef V.J."/>
            <person name="McMahon K.D."/>
            <person name="Konstantinidis K.T."/>
            <person name="Eloe-Fadrosh E.A."/>
            <person name="Kyrpides N.C."/>
            <person name="Woyke T."/>
        </authorList>
    </citation>
    <scope>NUCLEOTIDE SEQUENCE</scope>
    <source>
        <strain evidence="1">GVMAG-M-3300023184-167</strain>
    </source>
</reference>
<organism evidence="1">
    <name type="scientific">viral metagenome</name>
    <dbReference type="NCBI Taxonomy" id="1070528"/>
    <lineage>
        <taxon>unclassified sequences</taxon>
        <taxon>metagenomes</taxon>
        <taxon>organismal metagenomes</taxon>
    </lineage>
</organism>
<dbReference type="AlphaFoldDB" id="A0A6C0HSZ3"/>
<protein>
    <submittedName>
        <fullName evidence="1">Uncharacterized protein</fullName>
    </submittedName>
</protein>
<accession>A0A6C0HSZ3</accession>
<name>A0A6C0HSZ3_9ZZZZ</name>
<proteinExistence type="predicted"/>
<sequence length="306" mass="35979">MYSEEEISHKFDSILRSNTVIKRRVKCNPYLSRVAFGFPLPLEEQMEERRQYGRTIMETHQLIRRIMDEEILEEMLIQPLANQIETKIARSKTLFTLCANPSILHHTLLSQLYESLDDRLEECDEEIENIAVTKNASVAPKRFELTMLVCEFIQFLNVVKENLTTFYRENPFRTLELSEYLSKKILTVDVCLSPSFLPYIIGEMNPPTWMVPRTVRTLNDARMIYQKREFVKEERMKLFVTIAKSSKLPLVLLKMIAEYAIDLSKLKFDLFDVITEEMLRHNQYNHLVYARALDITSQTPSIVIIV</sequence>
<evidence type="ECO:0000313" key="1">
    <source>
        <dbReference type="EMBL" id="QHT83266.1"/>
    </source>
</evidence>
<dbReference type="EMBL" id="MN740007">
    <property type="protein sequence ID" value="QHT83266.1"/>
    <property type="molecule type" value="Genomic_DNA"/>
</dbReference>